<accession>A0AAV7SMF1</accession>
<keyword evidence="2" id="KW-1185">Reference proteome</keyword>
<sequence>ALKHFKNLLTSYEQSEILGYSEIWFLGLDARKIDGVPGTENSSSYDDEQGTYI</sequence>
<protein>
    <submittedName>
        <fullName evidence="1">Uncharacterized protein</fullName>
    </submittedName>
</protein>
<dbReference type="GO" id="GO:0004712">
    <property type="term" value="F:protein serine/threonine/tyrosine kinase activity"/>
    <property type="evidence" value="ECO:0007669"/>
    <property type="project" value="InterPro"/>
</dbReference>
<dbReference type="InterPro" id="IPR042521">
    <property type="entry name" value="DYRK"/>
</dbReference>
<comment type="caution">
    <text evidence="1">The sequence shown here is derived from an EMBL/GenBank/DDBJ whole genome shotgun (WGS) entry which is preliminary data.</text>
</comment>
<evidence type="ECO:0000313" key="2">
    <source>
        <dbReference type="Proteomes" id="UP001066276"/>
    </source>
</evidence>
<dbReference type="Proteomes" id="UP001066276">
    <property type="component" value="Chromosome 4_2"/>
</dbReference>
<gene>
    <name evidence="1" type="ORF">NDU88_005629</name>
</gene>
<organism evidence="1 2">
    <name type="scientific">Pleurodeles waltl</name>
    <name type="common">Iberian ribbed newt</name>
    <dbReference type="NCBI Taxonomy" id="8319"/>
    <lineage>
        <taxon>Eukaryota</taxon>
        <taxon>Metazoa</taxon>
        <taxon>Chordata</taxon>
        <taxon>Craniata</taxon>
        <taxon>Vertebrata</taxon>
        <taxon>Euteleostomi</taxon>
        <taxon>Amphibia</taxon>
        <taxon>Batrachia</taxon>
        <taxon>Caudata</taxon>
        <taxon>Salamandroidea</taxon>
        <taxon>Salamandridae</taxon>
        <taxon>Pleurodelinae</taxon>
        <taxon>Pleurodeles</taxon>
    </lineage>
</organism>
<dbReference type="Gene3D" id="3.30.10.30">
    <property type="entry name" value="DYRK"/>
    <property type="match status" value="1"/>
</dbReference>
<feature type="non-terminal residue" evidence="1">
    <location>
        <position position="53"/>
    </location>
</feature>
<reference evidence="1" key="1">
    <citation type="journal article" date="2022" name="bioRxiv">
        <title>Sequencing and chromosome-scale assembly of the giantPleurodeles waltlgenome.</title>
        <authorList>
            <person name="Brown T."/>
            <person name="Elewa A."/>
            <person name="Iarovenko S."/>
            <person name="Subramanian E."/>
            <person name="Araus A.J."/>
            <person name="Petzold A."/>
            <person name="Susuki M."/>
            <person name="Suzuki K.-i.T."/>
            <person name="Hayashi T."/>
            <person name="Toyoda A."/>
            <person name="Oliveira C."/>
            <person name="Osipova E."/>
            <person name="Leigh N.D."/>
            <person name="Simon A."/>
            <person name="Yun M.H."/>
        </authorList>
    </citation>
    <scope>NUCLEOTIDE SEQUENCE</scope>
    <source>
        <strain evidence="1">20211129_DDA</strain>
        <tissue evidence="1">Liver</tissue>
    </source>
</reference>
<dbReference type="EMBL" id="JANPWB010000008">
    <property type="protein sequence ID" value="KAJ1165201.1"/>
    <property type="molecule type" value="Genomic_DNA"/>
</dbReference>
<evidence type="ECO:0000313" key="1">
    <source>
        <dbReference type="EMBL" id="KAJ1165201.1"/>
    </source>
</evidence>
<feature type="non-terminal residue" evidence="1">
    <location>
        <position position="1"/>
    </location>
</feature>
<proteinExistence type="predicted"/>
<name>A0AAV7SMF1_PLEWA</name>
<dbReference type="AlphaFoldDB" id="A0AAV7SMF1"/>